<reference evidence="3 4" key="1">
    <citation type="journal article" date="2019" name="Int. J. Syst. Evol. Microbiol.">
        <title>The Global Catalogue of Microorganisms (GCM) 10K type strain sequencing project: providing services to taxonomists for standard genome sequencing and annotation.</title>
        <authorList>
            <consortium name="The Broad Institute Genomics Platform"/>
            <consortium name="The Broad Institute Genome Sequencing Center for Infectious Disease"/>
            <person name="Wu L."/>
            <person name="Ma J."/>
        </authorList>
    </citation>
    <scope>NUCLEOTIDE SEQUENCE [LARGE SCALE GENOMIC DNA]</scope>
    <source>
        <strain evidence="3 4">JCM 5062</strain>
    </source>
</reference>
<evidence type="ECO:0000313" key="3">
    <source>
        <dbReference type="EMBL" id="GAA2509944.1"/>
    </source>
</evidence>
<evidence type="ECO:0000256" key="1">
    <source>
        <dbReference type="SAM" id="MobiDB-lite"/>
    </source>
</evidence>
<feature type="compositionally biased region" description="Basic and acidic residues" evidence="1">
    <location>
        <begin position="128"/>
        <end position="143"/>
    </location>
</feature>
<feature type="compositionally biased region" description="Low complexity" evidence="1">
    <location>
        <begin position="77"/>
        <end position="93"/>
    </location>
</feature>
<comment type="caution">
    <text evidence="3">The sequence shown here is derived from an EMBL/GenBank/DDBJ whole genome shotgun (WGS) entry which is preliminary data.</text>
</comment>
<dbReference type="SUPFAM" id="SSF53613">
    <property type="entry name" value="Ribokinase-like"/>
    <property type="match status" value="1"/>
</dbReference>
<feature type="domain" description="Carbohydrate kinase PfkB" evidence="2">
    <location>
        <begin position="2"/>
        <end position="90"/>
    </location>
</feature>
<dbReference type="InterPro" id="IPR029056">
    <property type="entry name" value="Ribokinase-like"/>
</dbReference>
<gene>
    <name evidence="3" type="ORF">GCM10010393_48630</name>
</gene>
<organism evidence="3 4">
    <name type="scientific">Streptomyces gobitricini</name>
    <dbReference type="NCBI Taxonomy" id="68211"/>
    <lineage>
        <taxon>Bacteria</taxon>
        <taxon>Bacillati</taxon>
        <taxon>Actinomycetota</taxon>
        <taxon>Actinomycetes</taxon>
        <taxon>Kitasatosporales</taxon>
        <taxon>Streptomycetaceae</taxon>
        <taxon>Streptomyces</taxon>
    </lineage>
</organism>
<dbReference type="InterPro" id="IPR011611">
    <property type="entry name" value="PfkB_dom"/>
</dbReference>
<accession>A0ABN3MWV3</accession>
<proteinExistence type="predicted"/>
<evidence type="ECO:0000313" key="4">
    <source>
        <dbReference type="Proteomes" id="UP001499942"/>
    </source>
</evidence>
<feature type="region of interest" description="Disordered" evidence="1">
    <location>
        <begin position="77"/>
        <end position="181"/>
    </location>
</feature>
<name>A0ABN3MWV3_9ACTN</name>
<dbReference type="Proteomes" id="UP001499942">
    <property type="component" value="Unassembled WGS sequence"/>
</dbReference>
<keyword evidence="4" id="KW-1185">Reference proteome</keyword>
<protein>
    <recommendedName>
        <fullName evidence="2">Carbohydrate kinase PfkB domain-containing protein</fullName>
    </recommendedName>
</protein>
<evidence type="ECO:0000259" key="2">
    <source>
        <dbReference type="Pfam" id="PF00294"/>
    </source>
</evidence>
<dbReference type="Gene3D" id="3.40.1190.20">
    <property type="match status" value="1"/>
</dbReference>
<sequence>MIVVAGESLIDLVPDGTGPLCALVPRRGGGPYNTAVDLGRLGADAAFCSRVCVDEFGEALLDGLRAAGVATGLVQRGTEPTTPAVAPVAADGAAGYGRRPGDATDEPGGVTGGTRGADGDPATRPSARGRDRRSGGCGRRTERCGPWVQGRDRRSPGADDGTGGRTAPPRGVNPGRPRPGA</sequence>
<dbReference type="Pfam" id="PF00294">
    <property type="entry name" value="PfkB"/>
    <property type="match status" value="1"/>
</dbReference>
<dbReference type="EMBL" id="BAAASR010000027">
    <property type="protein sequence ID" value="GAA2509944.1"/>
    <property type="molecule type" value="Genomic_DNA"/>
</dbReference>